<dbReference type="Pfam" id="PF18950">
    <property type="entry name" value="DUF5694"/>
    <property type="match status" value="1"/>
</dbReference>
<reference evidence="1 2" key="1">
    <citation type="submission" date="2016-11" db="EMBL/GenBank/DDBJ databases">
        <title>Sphingorhabdus sp. LPB0140, isolated from marine environment.</title>
        <authorList>
            <person name="Kim E."/>
            <person name="Yi H."/>
        </authorList>
    </citation>
    <scope>NUCLEOTIDE SEQUENCE [LARGE SCALE GENOMIC DNA]</scope>
    <source>
        <strain evidence="1 2">LPB0140</strain>
    </source>
</reference>
<dbReference type="InterPro" id="IPR043749">
    <property type="entry name" value="DUF5694"/>
</dbReference>
<dbReference type="Proteomes" id="UP000242561">
    <property type="component" value="Chromosome"/>
</dbReference>
<accession>A0A1L3JF81</accession>
<protein>
    <submittedName>
        <fullName evidence="1">Uncharacterized protein</fullName>
    </submittedName>
</protein>
<dbReference type="STRING" id="1913578.LPB140_10830"/>
<dbReference type="KEGG" id="sphl:LPB140_10830"/>
<evidence type="ECO:0000313" key="1">
    <source>
        <dbReference type="EMBL" id="APG63801.1"/>
    </source>
</evidence>
<proteinExistence type="predicted"/>
<dbReference type="EMBL" id="CP018154">
    <property type="protein sequence ID" value="APG63801.1"/>
    <property type="molecule type" value="Genomic_DNA"/>
</dbReference>
<sequence length="351" mass="39448">MAASFILHGAALAENYTPNFNPSQLKGPKNGETSQLLILGSMHLSQMPENYKVEQLKPINDRLEKWGPEIIAIEAVSGPQCEFMRSYPNRYKQSVEYYCWDSAPAKAATGLSVADAAAKVENILLNWPENPTAEVRRNLAALFLASGDQASALVQWLHLPEDERKIGDGLDEALVKRLNILQNRNNENYQIAAVLAVKLNLQRVYPIDDHTSDAVILDSNAYDEAISKIWDNPATAKRIEEHNEMAAHLEEPDGLLNMYRKSNSPETAMLVYESDFGAAMEDPSPKKYGRNYLGYWETRNLRMAANLRDIMGMMPSKRALVIVGASHKAYIEAYMHQMHDVEIVDTLDVLR</sequence>
<organism evidence="1 2">
    <name type="scientific">Sphingorhabdus lutea</name>
    <dbReference type="NCBI Taxonomy" id="1913578"/>
    <lineage>
        <taxon>Bacteria</taxon>
        <taxon>Pseudomonadati</taxon>
        <taxon>Pseudomonadota</taxon>
        <taxon>Alphaproteobacteria</taxon>
        <taxon>Sphingomonadales</taxon>
        <taxon>Sphingomonadaceae</taxon>
        <taxon>Sphingorhabdus</taxon>
    </lineage>
</organism>
<gene>
    <name evidence="1" type="ORF">LPB140_10830</name>
</gene>
<keyword evidence="2" id="KW-1185">Reference proteome</keyword>
<dbReference type="OrthoDB" id="69432at2"/>
<evidence type="ECO:0000313" key="2">
    <source>
        <dbReference type="Proteomes" id="UP000242561"/>
    </source>
</evidence>
<dbReference type="AlphaFoldDB" id="A0A1L3JF81"/>
<name>A0A1L3JF81_9SPHN</name>